<dbReference type="OMA" id="VSLMGHE"/>
<dbReference type="OrthoDB" id="691231at2759"/>
<reference evidence="2 3" key="1">
    <citation type="journal article" date="2010" name="Nature">
        <title>Genome sequencing and analysis of the model grass Brachypodium distachyon.</title>
        <authorList>
            <consortium name="International Brachypodium Initiative"/>
        </authorList>
    </citation>
    <scope>NUCLEOTIDE SEQUENCE [LARGE SCALE GENOMIC DNA]</scope>
    <source>
        <strain evidence="2 3">Bd21</strain>
    </source>
</reference>
<sequence>MQTDQVRGQDIGEGMNRLAPQEYYYHAGLDRPAATGGLSEADGVLVLKELLEEEDEDEAEKYSTSSPPHVDDDDADRLSRVMRSLEAEIMRGGDNGECLARPPGPGEINGCVQLDQMLLDFDDGFGGAAGFGYYWPEVPAGGIYVYSEAGEGSAVGYEMQVAREQQYYCADQCSGEQVYSSSLWE</sequence>
<dbReference type="eggNOG" id="ENOG502R64K">
    <property type="taxonomic scope" value="Eukaryota"/>
</dbReference>
<evidence type="ECO:0000313" key="3">
    <source>
        <dbReference type="EnsemblPlants" id="KQJ94225"/>
    </source>
</evidence>
<reference evidence="3" key="3">
    <citation type="submission" date="2018-08" db="UniProtKB">
        <authorList>
            <consortium name="EnsemblPlants"/>
        </authorList>
    </citation>
    <scope>IDENTIFICATION</scope>
    <source>
        <strain evidence="3">cv. Bd21</strain>
    </source>
</reference>
<dbReference type="EMBL" id="CM000882">
    <property type="protein sequence ID" value="KQJ94225.1"/>
    <property type="molecule type" value="Genomic_DNA"/>
</dbReference>
<dbReference type="Proteomes" id="UP000008810">
    <property type="component" value="Chromosome 3"/>
</dbReference>
<evidence type="ECO:0000256" key="1">
    <source>
        <dbReference type="SAM" id="MobiDB-lite"/>
    </source>
</evidence>
<evidence type="ECO:0000313" key="2">
    <source>
        <dbReference type="EMBL" id="KQJ94225.1"/>
    </source>
</evidence>
<dbReference type="Gramene" id="KQJ94225">
    <property type="protein sequence ID" value="KQJ94225"/>
    <property type="gene ID" value="BRADI_3g09310v3"/>
</dbReference>
<name>I1HZ72_BRADI</name>
<evidence type="ECO:0000313" key="4">
    <source>
        <dbReference type="Proteomes" id="UP000008810"/>
    </source>
</evidence>
<organism evidence="2">
    <name type="scientific">Brachypodium distachyon</name>
    <name type="common">Purple false brome</name>
    <name type="synonym">Trachynia distachya</name>
    <dbReference type="NCBI Taxonomy" id="15368"/>
    <lineage>
        <taxon>Eukaryota</taxon>
        <taxon>Viridiplantae</taxon>
        <taxon>Streptophyta</taxon>
        <taxon>Embryophyta</taxon>
        <taxon>Tracheophyta</taxon>
        <taxon>Spermatophyta</taxon>
        <taxon>Magnoliopsida</taxon>
        <taxon>Liliopsida</taxon>
        <taxon>Poales</taxon>
        <taxon>Poaceae</taxon>
        <taxon>BOP clade</taxon>
        <taxon>Pooideae</taxon>
        <taxon>Stipodae</taxon>
        <taxon>Brachypodieae</taxon>
        <taxon>Brachypodium</taxon>
    </lineage>
</organism>
<dbReference type="EnsemblPlants" id="KQJ94225">
    <property type="protein sequence ID" value="KQJ94225"/>
    <property type="gene ID" value="BRADI_3g09310v3"/>
</dbReference>
<keyword evidence="4" id="KW-1185">Reference proteome</keyword>
<dbReference type="STRING" id="15368.I1HZ72"/>
<proteinExistence type="predicted"/>
<dbReference type="KEGG" id="bdi:104583490"/>
<feature type="region of interest" description="Disordered" evidence="1">
    <location>
        <begin position="52"/>
        <end position="76"/>
    </location>
</feature>
<gene>
    <name evidence="2" type="ORF">BRADI_3g09310v3</name>
</gene>
<reference evidence="2" key="2">
    <citation type="submission" date="2017-06" db="EMBL/GenBank/DDBJ databases">
        <title>WGS assembly of Brachypodium distachyon.</title>
        <authorList>
            <consortium name="The International Brachypodium Initiative"/>
            <person name="Lucas S."/>
            <person name="Harmon-Smith M."/>
            <person name="Lail K."/>
            <person name="Tice H."/>
            <person name="Grimwood J."/>
            <person name="Bruce D."/>
            <person name="Barry K."/>
            <person name="Shu S."/>
            <person name="Lindquist E."/>
            <person name="Wang M."/>
            <person name="Pitluck S."/>
            <person name="Vogel J.P."/>
            <person name="Garvin D.F."/>
            <person name="Mockler T.C."/>
            <person name="Schmutz J."/>
            <person name="Rokhsar D."/>
            <person name="Bevan M.W."/>
        </authorList>
    </citation>
    <scope>NUCLEOTIDE SEQUENCE</scope>
    <source>
        <strain evidence="2">Bd21</strain>
    </source>
</reference>
<dbReference type="FunCoup" id="I1HZ72">
    <property type="interactions" value="493"/>
</dbReference>
<dbReference type="HOGENOM" id="CLU_127920_0_0_1"/>
<accession>I1HZ72</accession>
<dbReference type="AlphaFoldDB" id="I1HZ72"/>
<protein>
    <submittedName>
        <fullName evidence="2 3">Uncharacterized protein</fullName>
    </submittedName>
</protein>